<dbReference type="InterPro" id="IPR027417">
    <property type="entry name" value="P-loop_NTPase"/>
</dbReference>
<evidence type="ECO:0000256" key="1">
    <source>
        <dbReference type="ARBA" id="ARBA00022741"/>
    </source>
</evidence>
<dbReference type="Proteomes" id="UP000639338">
    <property type="component" value="Unassembled WGS sequence"/>
</dbReference>
<evidence type="ECO:0000256" key="2">
    <source>
        <dbReference type="ARBA" id="ARBA00023134"/>
    </source>
</evidence>
<accession>A0A834XZC6</accession>
<dbReference type="Gene3D" id="3.40.50.300">
    <property type="entry name" value="P-loop containing nucleotide triphosphate hydrolases"/>
    <property type="match status" value="1"/>
</dbReference>
<gene>
    <name evidence="3" type="ORF">HCN44_004584</name>
</gene>
<organism evidence="3 4">
    <name type="scientific">Aphidius gifuensis</name>
    <name type="common">Parasitoid wasp</name>
    <dbReference type="NCBI Taxonomy" id="684658"/>
    <lineage>
        <taxon>Eukaryota</taxon>
        <taxon>Metazoa</taxon>
        <taxon>Ecdysozoa</taxon>
        <taxon>Arthropoda</taxon>
        <taxon>Hexapoda</taxon>
        <taxon>Insecta</taxon>
        <taxon>Pterygota</taxon>
        <taxon>Neoptera</taxon>
        <taxon>Endopterygota</taxon>
        <taxon>Hymenoptera</taxon>
        <taxon>Apocrita</taxon>
        <taxon>Ichneumonoidea</taxon>
        <taxon>Braconidae</taxon>
        <taxon>Aphidiinae</taxon>
        <taxon>Aphidius</taxon>
    </lineage>
</organism>
<dbReference type="SUPFAM" id="SSF52540">
    <property type="entry name" value="P-loop containing nucleoside triphosphate hydrolases"/>
    <property type="match status" value="1"/>
</dbReference>
<evidence type="ECO:0000313" key="3">
    <source>
        <dbReference type="EMBL" id="KAF7995112.1"/>
    </source>
</evidence>
<protein>
    <submittedName>
        <fullName evidence="3">Uncharacterized protein</fullName>
    </submittedName>
</protein>
<dbReference type="AlphaFoldDB" id="A0A834XZC6"/>
<reference evidence="3 4" key="1">
    <citation type="submission" date="2020-08" db="EMBL/GenBank/DDBJ databases">
        <title>Aphidius gifuensis genome sequencing and assembly.</title>
        <authorList>
            <person name="Du Z."/>
        </authorList>
    </citation>
    <scope>NUCLEOTIDE SEQUENCE [LARGE SCALE GENOMIC DNA]</scope>
    <source>
        <strain evidence="3">YNYX2018</strain>
        <tissue evidence="3">Adults</tissue>
    </source>
</reference>
<dbReference type="GO" id="GO:0005525">
    <property type="term" value="F:GTP binding"/>
    <property type="evidence" value="ECO:0007669"/>
    <property type="project" value="UniProtKB-KW"/>
</dbReference>
<evidence type="ECO:0000313" key="4">
    <source>
        <dbReference type="Proteomes" id="UP000639338"/>
    </source>
</evidence>
<dbReference type="Pfam" id="PF08477">
    <property type="entry name" value="Roc"/>
    <property type="match status" value="1"/>
</dbReference>
<keyword evidence="4" id="KW-1185">Reference proteome</keyword>
<name>A0A834XZC6_APHGI</name>
<comment type="caution">
    <text evidence="3">The sequence shown here is derived from an EMBL/GenBank/DDBJ whole genome shotgun (WGS) entry which is preliminary data.</text>
</comment>
<dbReference type="PANTHER" id="PTHR24073">
    <property type="entry name" value="DRAB5-RELATED"/>
    <property type="match status" value="1"/>
</dbReference>
<proteinExistence type="predicted"/>
<keyword evidence="2" id="KW-0342">GTP-binding</keyword>
<dbReference type="OrthoDB" id="275177at2759"/>
<dbReference type="EMBL" id="JACMRX010000002">
    <property type="protein sequence ID" value="KAF7995112.1"/>
    <property type="molecule type" value="Genomic_DNA"/>
</dbReference>
<sequence>MQAVKLIVIGPQQTGKTTISNFLADATDISYDYRPTKGVRILEFEVENVSVKNKSINVDVELWDCSGDKKYENCWPAMGKDAQGIIFVYNKKNDDNVRAMEKLYDYFVTKMKIQDKNCVIFYFDADKSPIYAPKQISNTFAKISQVNCNVEEGGNKLRADFQSFLTTLMTKIQEKFEQEENQILRG</sequence>
<keyword evidence="1" id="KW-0547">Nucleotide-binding</keyword>